<evidence type="ECO:0000313" key="9">
    <source>
        <dbReference type="EMBL" id="PTX64137.1"/>
    </source>
</evidence>
<comment type="similarity">
    <text evidence="2">Belongs to the outer membrane factor (OMF) (TC 1.B.17) family.</text>
</comment>
<organism evidence="9 10">
    <name type="scientific">Kordia periserrulae</name>
    <dbReference type="NCBI Taxonomy" id="701523"/>
    <lineage>
        <taxon>Bacteria</taxon>
        <taxon>Pseudomonadati</taxon>
        <taxon>Bacteroidota</taxon>
        <taxon>Flavobacteriia</taxon>
        <taxon>Flavobacteriales</taxon>
        <taxon>Flavobacteriaceae</taxon>
        <taxon>Kordia</taxon>
    </lineage>
</organism>
<proteinExistence type="inferred from homology"/>
<evidence type="ECO:0000313" key="10">
    <source>
        <dbReference type="Proteomes" id="UP000244090"/>
    </source>
</evidence>
<dbReference type="PANTHER" id="PTHR30026:SF20">
    <property type="entry name" value="OUTER MEMBRANE PROTEIN TOLC"/>
    <property type="match status" value="1"/>
</dbReference>
<dbReference type="InterPro" id="IPR051906">
    <property type="entry name" value="TolC-like"/>
</dbReference>
<evidence type="ECO:0000256" key="8">
    <source>
        <dbReference type="SAM" id="Coils"/>
    </source>
</evidence>
<evidence type="ECO:0000256" key="2">
    <source>
        <dbReference type="ARBA" id="ARBA00007613"/>
    </source>
</evidence>
<evidence type="ECO:0000256" key="3">
    <source>
        <dbReference type="ARBA" id="ARBA00022448"/>
    </source>
</evidence>
<evidence type="ECO:0000256" key="1">
    <source>
        <dbReference type="ARBA" id="ARBA00004442"/>
    </source>
</evidence>
<dbReference type="PANTHER" id="PTHR30026">
    <property type="entry name" value="OUTER MEMBRANE PROTEIN TOLC"/>
    <property type="match status" value="1"/>
</dbReference>
<feature type="coiled-coil region" evidence="8">
    <location>
        <begin position="336"/>
        <end position="385"/>
    </location>
</feature>
<dbReference type="SUPFAM" id="SSF56954">
    <property type="entry name" value="Outer membrane efflux proteins (OEP)"/>
    <property type="match status" value="1"/>
</dbReference>
<dbReference type="Proteomes" id="UP000244090">
    <property type="component" value="Unassembled WGS sequence"/>
</dbReference>
<evidence type="ECO:0000256" key="7">
    <source>
        <dbReference type="ARBA" id="ARBA00023237"/>
    </source>
</evidence>
<name>A0A2T6C759_9FLAO</name>
<keyword evidence="4" id="KW-1134">Transmembrane beta strand</keyword>
<accession>A0A2T6C759</accession>
<gene>
    <name evidence="9" type="ORF">C8N46_101748</name>
</gene>
<keyword evidence="7" id="KW-0998">Cell outer membrane</keyword>
<comment type="caution">
    <text evidence="9">The sequence shown here is derived from an EMBL/GenBank/DDBJ whole genome shotgun (WGS) entry which is preliminary data.</text>
</comment>
<dbReference type="OrthoDB" id="367883at2"/>
<evidence type="ECO:0000256" key="6">
    <source>
        <dbReference type="ARBA" id="ARBA00023136"/>
    </source>
</evidence>
<dbReference type="EMBL" id="QBKT01000001">
    <property type="protein sequence ID" value="PTX64137.1"/>
    <property type="molecule type" value="Genomic_DNA"/>
</dbReference>
<dbReference type="InterPro" id="IPR003423">
    <property type="entry name" value="OMP_efflux"/>
</dbReference>
<dbReference type="Gene3D" id="1.20.1600.10">
    <property type="entry name" value="Outer membrane efflux proteins (OEP)"/>
    <property type="match status" value="1"/>
</dbReference>
<evidence type="ECO:0000256" key="4">
    <source>
        <dbReference type="ARBA" id="ARBA00022452"/>
    </source>
</evidence>
<reference evidence="9 10" key="1">
    <citation type="submission" date="2018-04" db="EMBL/GenBank/DDBJ databases">
        <title>Genomic Encyclopedia of Archaeal and Bacterial Type Strains, Phase II (KMG-II): from individual species to whole genera.</title>
        <authorList>
            <person name="Goeker M."/>
        </authorList>
    </citation>
    <scope>NUCLEOTIDE SEQUENCE [LARGE SCALE GENOMIC DNA]</scope>
    <source>
        <strain evidence="9 10">DSM 25731</strain>
    </source>
</reference>
<dbReference type="GO" id="GO:0015288">
    <property type="term" value="F:porin activity"/>
    <property type="evidence" value="ECO:0007669"/>
    <property type="project" value="TreeGrafter"/>
</dbReference>
<feature type="coiled-coil region" evidence="8">
    <location>
        <begin position="154"/>
        <end position="212"/>
    </location>
</feature>
<dbReference type="RefSeq" id="WP_108113481.1">
    <property type="nucleotide sequence ID" value="NZ_QBKT01000001.1"/>
</dbReference>
<dbReference type="AlphaFoldDB" id="A0A2T6C759"/>
<dbReference type="GO" id="GO:1990281">
    <property type="term" value="C:efflux pump complex"/>
    <property type="evidence" value="ECO:0007669"/>
    <property type="project" value="TreeGrafter"/>
</dbReference>
<keyword evidence="8" id="KW-0175">Coiled coil</keyword>
<dbReference type="GO" id="GO:0015562">
    <property type="term" value="F:efflux transmembrane transporter activity"/>
    <property type="evidence" value="ECO:0007669"/>
    <property type="project" value="InterPro"/>
</dbReference>
<keyword evidence="6" id="KW-0472">Membrane</keyword>
<dbReference type="GO" id="GO:0009279">
    <property type="term" value="C:cell outer membrane"/>
    <property type="evidence" value="ECO:0007669"/>
    <property type="project" value="UniProtKB-SubCell"/>
</dbReference>
<keyword evidence="10" id="KW-1185">Reference proteome</keyword>
<dbReference type="Pfam" id="PF02321">
    <property type="entry name" value="OEP"/>
    <property type="match status" value="2"/>
</dbReference>
<evidence type="ECO:0000256" key="5">
    <source>
        <dbReference type="ARBA" id="ARBA00022692"/>
    </source>
</evidence>
<comment type="subcellular location">
    <subcellularLocation>
        <location evidence="1">Cell outer membrane</location>
    </subcellularLocation>
</comment>
<keyword evidence="3" id="KW-0813">Transport</keyword>
<protein>
    <submittedName>
        <fullName evidence="9">Outer membrane protein TolC</fullName>
    </submittedName>
</protein>
<keyword evidence="5" id="KW-0812">Transmembrane</keyword>
<sequence>MRKQLIVLFSLCFLSIGLSQNQDIPESFSLDEAILYALENNRTAKNAVRDISAAEKQKWETTATGLPQLNGNIDYLYNIKQQFEGAVDFDQNGFIDFGARQSVTATARLSQLVFDGSYLVGLQSAKVFLEISKNAKEKTDLEIRQAVINAYGNVLLAEESVAILERNKVTLEKNLNETRKIYENGLTEEEDVEQLEITLASIVSNLRNMERLRDLAYQMFNITLGIDVNTKTTLTDTLPTLTFQNITPSLLEADEDITKTIDYRIAANDTRSKELLVKLEKSKALPSLSGFLSGSYLGNGEDFEFFTNNQTWLGIASFGFSLKIPIFSSLQRSASTQRAKINLEKSQDDLIEVEQQLKFQIASAKSDYQLAIEEYETAKKNLNLSERIEKKNQVKFFEGVGSSFELRQAQTQLYTAQQEYLQAMLDVITKKAALETILNTTN</sequence>